<dbReference type="PANTHER" id="PTHR35580:SF1">
    <property type="entry name" value="PHYTASE-LIKE DOMAIN-CONTAINING PROTEIN"/>
    <property type="match status" value="1"/>
</dbReference>
<feature type="signal peptide" evidence="2">
    <location>
        <begin position="1"/>
        <end position="21"/>
    </location>
</feature>
<evidence type="ECO:0000256" key="2">
    <source>
        <dbReference type="SAM" id="SignalP"/>
    </source>
</evidence>
<keyword evidence="5" id="KW-1185">Reference proteome</keyword>
<dbReference type="InterPro" id="IPR052918">
    <property type="entry name" value="Motility_Chemotaxis_Reg"/>
</dbReference>
<dbReference type="InterPro" id="IPR026444">
    <property type="entry name" value="Secre_tail"/>
</dbReference>
<reference evidence="4" key="1">
    <citation type="submission" date="2021-09" db="EMBL/GenBank/DDBJ databases">
        <title>Genome of Aequorivita sp. strain F47161.</title>
        <authorList>
            <person name="Wang Y."/>
        </authorList>
    </citation>
    <scope>NUCLEOTIDE SEQUENCE</scope>
    <source>
        <strain evidence="4">F47161</strain>
    </source>
</reference>
<evidence type="ECO:0000313" key="5">
    <source>
        <dbReference type="Proteomes" id="UP001139461"/>
    </source>
</evidence>
<name>A0A9X1QZ80_9FLAO</name>
<dbReference type="Pfam" id="PF18962">
    <property type="entry name" value="Por_Secre_tail"/>
    <property type="match status" value="1"/>
</dbReference>
<dbReference type="NCBIfam" id="TIGR04183">
    <property type="entry name" value="Por_Secre_tail"/>
    <property type="match status" value="1"/>
</dbReference>
<evidence type="ECO:0000256" key="1">
    <source>
        <dbReference type="ARBA" id="ARBA00022729"/>
    </source>
</evidence>
<dbReference type="Proteomes" id="UP001139461">
    <property type="component" value="Unassembled WGS sequence"/>
</dbReference>
<dbReference type="PANTHER" id="PTHR35580">
    <property type="entry name" value="CELL SURFACE GLYCOPROTEIN (S-LAYER PROTEIN)-LIKE PROTEIN"/>
    <property type="match status" value="1"/>
</dbReference>
<feature type="chain" id="PRO_5040854620" evidence="2">
    <location>
        <begin position="22"/>
        <end position="573"/>
    </location>
</feature>
<feature type="domain" description="Secretion system C-terminal sorting" evidence="3">
    <location>
        <begin position="503"/>
        <end position="571"/>
    </location>
</feature>
<dbReference type="AlphaFoldDB" id="A0A9X1QZ80"/>
<keyword evidence="1 2" id="KW-0732">Signal</keyword>
<organism evidence="4 5">
    <name type="scientific">Aequorivita vitellina</name>
    <dbReference type="NCBI Taxonomy" id="2874475"/>
    <lineage>
        <taxon>Bacteria</taxon>
        <taxon>Pseudomonadati</taxon>
        <taxon>Bacteroidota</taxon>
        <taxon>Flavobacteriia</taxon>
        <taxon>Flavobacteriales</taxon>
        <taxon>Flavobacteriaceae</taxon>
        <taxon>Aequorivita</taxon>
    </lineage>
</organism>
<comment type="caution">
    <text evidence="4">The sequence shown here is derived from an EMBL/GenBank/DDBJ whole genome shotgun (WGS) entry which is preliminary data.</text>
</comment>
<protein>
    <submittedName>
        <fullName evidence="4">T9SS type A sorting domain-containing protein</fullName>
    </submittedName>
</protein>
<gene>
    <name evidence="4" type="ORF">K8089_13715</name>
</gene>
<evidence type="ECO:0000313" key="4">
    <source>
        <dbReference type="EMBL" id="MCG2420082.1"/>
    </source>
</evidence>
<dbReference type="RefSeq" id="WP_237603865.1">
    <property type="nucleotide sequence ID" value="NZ_JAIRBA010000032.1"/>
</dbReference>
<sequence>MIKNALYIVAVLVSSFYGALAQTPTFEWAKSMGAINYDYCYDVAVDGSGNVFTTGYFQGTVDFDPGPGVFNLTTGRTGAFVSKIDPLGNLVWAKALTGTYSTQGNTLVLGETGSVYISGSFKGTTDFDPGSGVYNLTAIGENNNAFVCKLDALGNFVWAKQIGGQGYCSGLSIALDQSANEAVYITGNFIGTVDFNPNVGVFNLSSVGDKTDIFVFKLDTNGAFVWAKQIGGTGLKSTRQIIIDPDENGAIYTVGWFDGTVDFDPDTTTNFNLTSVANYDVFIAKLNSSGDFIWAKQLGGPGFNKGMAIALDPTGTGDIYLTGAFQQTVDFDPGAAIFNLHSAGDFDIFIAKLNSSGNFVWAKAMGGPSYQYGFSIALDLLGNIYTTGYFRGNCDFNPDPSATYFLNAPGNDEIFVSKLNNTGNFVWAKQILGTGDDYGLSLTLNTSGELFMTGAFFSPAINFDAITLTNSFSGGYTCDLFLAKLNSDTAGIEDAEKIKNFMLYPNPVTENLYLLFPNNDQKAAISITDLTGKLVKAISLTSNPIYVGHLPSGVYLLNVESENATSSQKFIKQ</sequence>
<dbReference type="EMBL" id="JAIRBA010000032">
    <property type="protein sequence ID" value="MCG2420082.1"/>
    <property type="molecule type" value="Genomic_DNA"/>
</dbReference>
<dbReference type="InterPro" id="IPR010620">
    <property type="entry name" value="SBBP_repeat"/>
</dbReference>
<accession>A0A9X1QZ80</accession>
<evidence type="ECO:0000259" key="3">
    <source>
        <dbReference type="Pfam" id="PF18962"/>
    </source>
</evidence>
<proteinExistence type="predicted"/>
<dbReference type="Pfam" id="PF06739">
    <property type="entry name" value="SBBP"/>
    <property type="match status" value="2"/>
</dbReference>